<reference evidence="3 4" key="1">
    <citation type="submission" date="2022-11" db="EMBL/GenBank/DDBJ databases">
        <title>Whole genome sequence of Eschrichtius robustus ER-17-0199.</title>
        <authorList>
            <person name="Bruniche-Olsen A."/>
            <person name="Black A.N."/>
            <person name="Fields C.J."/>
            <person name="Walden K."/>
            <person name="Dewoody J.A."/>
        </authorList>
    </citation>
    <scope>NUCLEOTIDE SEQUENCE [LARGE SCALE GENOMIC DNA]</scope>
    <source>
        <strain evidence="3">ER-17-0199</strain>
        <tissue evidence="3">Blubber</tissue>
    </source>
</reference>
<evidence type="ECO:0000256" key="1">
    <source>
        <dbReference type="SAM" id="MobiDB-lite"/>
    </source>
</evidence>
<evidence type="ECO:0000313" key="4">
    <source>
        <dbReference type="Proteomes" id="UP001159641"/>
    </source>
</evidence>
<gene>
    <name evidence="3" type="ORF">J1605_005680</name>
</gene>
<accession>A0AB34H7B1</accession>
<dbReference type="Proteomes" id="UP001159641">
    <property type="component" value="Unassembled WGS sequence"/>
</dbReference>
<feature type="region of interest" description="Disordered" evidence="1">
    <location>
        <begin position="28"/>
        <end position="53"/>
    </location>
</feature>
<comment type="caution">
    <text evidence="3">The sequence shown here is derived from an EMBL/GenBank/DDBJ whole genome shotgun (WGS) entry which is preliminary data.</text>
</comment>
<evidence type="ECO:0000256" key="2">
    <source>
        <dbReference type="SAM" id="SignalP"/>
    </source>
</evidence>
<feature type="chain" id="PRO_5044237993" evidence="2">
    <location>
        <begin position="29"/>
        <end position="94"/>
    </location>
</feature>
<keyword evidence="4" id="KW-1185">Reference proteome</keyword>
<feature type="region of interest" description="Disordered" evidence="1">
    <location>
        <begin position="68"/>
        <end position="94"/>
    </location>
</feature>
<keyword evidence="2" id="KW-0732">Signal</keyword>
<dbReference type="AlphaFoldDB" id="A0AB34H7B1"/>
<name>A0AB34H7B1_ESCRO</name>
<proteinExistence type="predicted"/>
<protein>
    <submittedName>
        <fullName evidence="3">Uncharacterized protein</fullName>
    </submittedName>
</protein>
<sequence length="94" mass="9770">MGSPALRPALLPLLPLLPLLLRVPPSRGFPGRVGGPASPAGRQDPRLGPEGGAGAPFVCADFVFRRPGERGTRSGARVRAPGGESRLSSRRRAP</sequence>
<feature type="signal peptide" evidence="2">
    <location>
        <begin position="1"/>
        <end position="28"/>
    </location>
</feature>
<dbReference type="EMBL" id="JAIQCJ010001731">
    <property type="protein sequence ID" value="KAJ8787778.1"/>
    <property type="molecule type" value="Genomic_DNA"/>
</dbReference>
<organism evidence="3 4">
    <name type="scientific">Eschrichtius robustus</name>
    <name type="common">California gray whale</name>
    <name type="synonym">Eschrichtius gibbosus</name>
    <dbReference type="NCBI Taxonomy" id="9764"/>
    <lineage>
        <taxon>Eukaryota</taxon>
        <taxon>Metazoa</taxon>
        <taxon>Chordata</taxon>
        <taxon>Craniata</taxon>
        <taxon>Vertebrata</taxon>
        <taxon>Euteleostomi</taxon>
        <taxon>Mammalia</taxon>
        <taxon>Eutheria</taxon>
        <taxon>Laurasiatheria</taxon>
        <taxon>Artiodactyla</taxon>
        <taxon>Whippomorpha</taxon>
        <taxon>Cetacea</taxon>
        <taxon>Mysticeti</taxon>
        <taxon>Eschrichtiidae</taxon>
        <taxon>Eschrichtius</taxon>
    </lineage>
</organism>
<evidence type="ECO:0000313" key="3">
    <source>
        <dbReference type="EMBL" id="KAJ8787778.1"/>
    </source>
</evidence>